<evidence type="ECO:0000256" key="4">
    <source>
        <dbReference type="ARBA" id="ARBA00022840"/>
    </source>
</evidence>
<dbReference type="InterPro" id="IPR051087">
    <property type="entry name" value="Mitochondrial_ACSM"/>
</dbReference>
<dbReference type="GO" id="GO:0006637">
    <property type="term" value="P:acyl-CoA metabolic process"/>
    <property type="evidence" value="ECO:0007669"/>
    <property type="project" value="TreeGrafter"/>
</dbReference>
<dbReference type="EMBL" id="SMKV01000029">
    <property type="protein sequence ID" value="TDC89865.1"/>
    <property type="molecule type" value="Genomic_DNA"/>
</dbReference>
<feature type="domain" description="AMP-binding enzyme C-terminal" evidence="7">
    <location>
        <begin position="456"/>
        <end position="533"/>
    </location>
</feature>
<dbReference type="GO" id="GO:0016405">
    <property type="term" value="F:CoA-ligase activity"/>
    <property type="evidence" value="ECO:0007669"/>
    <property type="project" value="UniProtKB-ARBA"/>
</dbReference>
<dbReference type="InterPro" id="IPR042099">
    <property type="entry name" value="ANL_N_sf"/>
</dbReference>
<keyword evidence="2" id="KW-0436">Ligase</keyword>
<feature type="region of interest" description="Disordered" evidence="5">
    <location>
        <begin position="541"/>
        <end position="562"/>
    </location>
</feature>
<evidence type="ECO:0000256" key="2">
    <source>
        <dbReference type="ARBA" id="ARBA00022598"/>
    </source>
</evidence>
<comment type="similarity">
    <text evidence="1">Belongs to the ATP-dependent AMP-binding enzyme family.</text>
</comment>
<reference evidence="8 9" key="1">
    <citation type="submission" date="2019-03" db="EMBL/GenBank/DDBJ databases">
        <title>Draft genome sequences of novel Actinobacteria.</title>
        <authorList>
            <person name="Sahin N."/>
            <person name="Ay H."/>
            <person name="Saygin H."/>
        </authorList>
    </citation>
    <scope>NUCLEOTIDE SEQUENCE [LARGE SCALE GENOMIC DNA]</scope>
    <source>
        <strain evidence="8 9">16K404</strain>
    </source>
</reference>
<dbReference type="Gene3D" id="3.40.50.12780">
    <property type="entry name" value="N-terminal domain of ligase-like"/>
    <property type="match status" value="1"/>
</dbReference>
<accession>A0A4V2Y6X4</accession>
<evidence type="ECO:0000256" key="1">
    <source>
        <dbReference type="ARBA" id="ARBA00006432"/>
    </source>
</evidence>
<protein>
    <submittedName>
        <fullName evidence="8">AMP-dependent synthetase</fullName>
    </submittedName>
</protein>
<dbReference type="Pfam" id="PF00501">
    <property type="entry name" value="AMP-binding"/>
    <property type="match status" value="1"/>
</dbReference>
<evidence type="ECO:0000259" key="7">
    <source>
        <dbReference type="Pfam" id="PF13193"/>
    </source>
</evidence>
<comment type="caution">
    <text evidence="8">The sequence shown here is derived from an EMBL/GenBank/DDBJ whole genome shotgun (WGS) entry which is preliminary data.</text>
</comment>
<dbReference type="FunFam" id="3.30.300.30:FF:000028">
    <property type="entry name" value="AMP-dependent synthetase"/>
    <property type="match status" value="1"/>
</dbReference>
<organism evidence="8 9">
    <name type="scientific">Saccharopolyspora aridisoli</name>
    <dbReference type="NCBI Taxonomy" id="2530385"/>
    <lineage>
        <taxon>Bacteria</taxon>
        <taxon>Bacillati</taxon>
        <taxon>Actinomycetota</taxon>
        <taxon>Actinomycetes</taxon>
        <taxon>Pseudonocardiales</taxon>
        <taxon>Pseudonocardiaceae</taxon>
        <taxon>Saccharopolyspora</taxon>
    </lineage>
</organism>
<dbReference type="GO" id="GO:0006633">
    <property type="term" value="P:fatty acid biosynthetic process"/>
    <property type="evidence" value="ECO:0007669"/>
    <property type="project" value="TreeGrafter"/>
</dbReference>
<dbReference type="Gene3D" id="3.30.300.30">
    <property type="match status" value="1"/>
</dbReference>
<dbReference type="RefSeq" id="WP_132625658.1">
    <property type="nucleotide sequence ID" value="NZ_SMKV01000029.1"/>
</dbReference>
<dbReference type="Proteomes" id="UP000294744">
    <property type="component" value="Unassembled WGS sequence"/>
</dbReference>
<dbReference type="InterPro" id="IPR045851">
    <property type="entry name" value="AMP-bd_C_sf"/>
</dbReference>
<dbReference type="Pfam" id="PF13193">
    <property type="entry name" value="AMP-binding_C"/>
    <property type="match status" value="1"/>
</dbReference>
<name>A0A4V2Y6X4_9PSEU</name>
<evidence type="ECO:0000259" key="6">
    <source>
        <dbReference type="Pfam" id="PF00501"/>
    </source>
</evidence>
<evidence type="ECO:0000256" key="3">
    <source>
        <dbReference type="ARBA" id="ARBA00022741"/>
    </source>
</evidence>
<dbReference type="AlphaFoldDB" id="A0A4V2Y6X4"/>
<dbReference type="PANTHER" id="PTHR43605:SF10">
    <property type="entry name" value="ACYL-COA SYNTHETASE MEDIUM CHAIN FAMILY MEMBER 3"/>
    <property type="match status" value="1"/>
</dbReference>
<dbReference type="GO" id="GO:0005524">
    <property type="term" value="F:ATP binding"/>
    <property type="evidence" value="ECO:0007669"/>
    <property type="project" value="UniProtKB-KW"/>
</dbReference>
<dbReference type="InterPro" id="IPR025110">
    <property type="entry name" value="AMP-bd_C"/>
</dbReference>
<dbReference type="InterPro" id="IPR000873">
    <property type="entry name" value="AMP-dep_synth/lig_dom"/>
</dbReference>
<dbReference type="PROSITE" id="PS00455">
    <property type="entry name" value="AMP_BINDING"/>
    <property type="match status" value="1"/>
</dbReference>
<dbReference type="OrthoDB" id="9803968at2"/>
<feature type="domain" description="AMP-dependent synthetase/ligase" evidence="6">
    <location>
        <begin position="46"/>
        <end position="393"/>
    </location>
</feature>
<dbReference type="SUPFAM" id="SSF56801">
    <property type="entry name" value="Acetyl-CoA synthetase-like"/>
    <property type="match status" value="1"/>
</dbReference>
<dbReference type="PANTHER" id="PTHR43605">
    <property type="entry name" value="ACYL-COENZYME A SYNTHETASE"/>
    <property type="match status" value="1"/>
</dbReference>
<evidence type="ECO:0000313" key="9">
    <source>
        <dbReference type="Proteomes" id="UP000294744"/>
    </source>
</evidence>
<keyword evidence="4" id="KW-0067">ATP-binding</keyword>
<evidence type="ECO:0000256" key="5">
    <source>
        <dbReference type="SAM" id="MobiDB-lite"/>
    </source>
</evidence>
<keyword evidence="9" id="KW-1185">Reference proteome</keyword>
<keyword evidence="3" id="KW-0547">Nucleotide-binding</keyword>
<dbReference type="InterPro" id="IPR020845">
    <property type="entry name" value="AMP-binding_CS"/>
</dbReference>
<proteinExistence type="inferred from homology"/>
<dbReference type="GO" id="GO:0004321">
    <property type="term" value="F:fatty-acyl-CoA synthase activity"/>
    <property type="evidence" value="ECO:0007669"/>
    <property type="project" value="TreeGrafter"/>
</dbReference>
<dbReference type="GO" id="GO:0015645">
    <property type="term" value="F:fatty acid ligase activity"/>
    <property type="evidence" value="ECO:0007669"/>
    <property type="project" value="TreeGrafter"/>
</dbReference>
<evidence type="ECO:0000313" key="8">
    <source>
        <dbReference type="EMBL" id="TDC89865.1"/>
    </source>
</evidence>
<sequence>MDVTDAYRESRDQLLALRGEHPRAVAEFRWPEMGERFNWATDWFDAIARGNDRPALVIVEEDGTELRRSFDDMAAASDRLAGWLSARGVRRGDPVVLMLGNQVELWESMLAIMKLGAVIVPTTTAVGPAELIDRIIRSGAAHVIANAAATGKFNDVPGDYGRISVGAADGWADLREAEAFPATPLAHPGTAPGDPLLYYFTSGTTSRPKLVEHTQTSYPVGHLSTMYFLGLRPGDVHLNISSPGWAKHAWSSFFAPWIAEATILVCNYGRFDPAMLLDRLRRWDVSTFCAPPTVWRMLINSDLGERPESLREVIGAGEPLNPEVIDQVQRAWDLTLRDGFGQTETTAQVANTPGSQVRPGSMGRALPGVPVVLVDPATGRPVDGTGEGEICLDLAQHPLPLMTGYRDDTERNDTAMGGGYYHTGDVATIDADGYITYVGRTDDVFKASDYKISPFELESVLIEHPAVAEAAVVPAPDPVRLAVPKAYVALAPGHEPDKTTAFEILKYAREHLAPYQRIRRLQFSELPKTISGKIRRVELRAHEEDSGPRDEWRDDQFPELRG</sequence>
<gene>
    <name evidence="8" type="ORF">E1161_20305</name>
</gene>